<dbReference type="RefSeq" id="WP_220193710.1">
    <property type="nucleotide sequence ID" value="NZ_BNJF01000001.1"/>
</dbReference>
<dbReference type="Pfam" id="PF24481">
    <property type="entry name" value="CT398_CC"/>
    <property type="match status" value="1"/>
</dbReference>
<feature type="coiled-coil region" evidence="1">
    <location>
        <begin position="61"/>
        <end position="141"/>
    </location>
</feature>
<reference evidence="3" key="1">
    <citation type="submission" date="2020-10" db="EMBL/GenBank/DDBJ databases">
        <title>Taxonomic study of unclassified bacteria belonging to the class Ktedonobacteria.</title>
        <authorList>
            <person name="Yabe S."/>
            <person name="Wang C.M."/>
            <person name="Zheng Y."/>
            <person name="Sakai Y."/>
            <person name="Cavaletti L."/>
            <person name="Monciardini P."/>
            <person name="Donadio S."/>
        </authorList>
    </citation>
    <scope>NUCLEOTIDE SEQUENCE</scope>
    <source>
        <strain evidence="3">SOSP1-1</strain>
    </source>
</reference>
<evidence type="ECO:0000259" key="2">
    <source>
        <dbReference type="Pfam" id="PF24481"/>
    </source>
</evidence>
<dbReference type="Proteomes" id="UP000612362">
    <property type="component" value="Unassembled WGS sequence"/>
</dbReference>
<proteinExistence type="predicted"/>
<organism evidence="3 4">
    <name type="scientific">Ktedonospora formicarum</name>
    <dbReference type="NCBI Taxonomy" id="2778364"/>
    <lineage>
        <taxon>Bacteria</taxon>
        <taxon>Bacillati</taxon>
        <taxon>Chloroflexota</taxon>
        <taxon>Ktedonobacteria</taxon>
        <taxon>Ktedonobacterales</taxon>
        <taxon>Ktedonobacteraceae</taxon>
        <taxon>Ktedonospora</taxon>
    </lineage>
</organism>
<gene>
    <name evidence="3" type="ORF">KSX_24660</name>
</gene>
<evidence type="ECO:0000313" key="4">
    <source>
        <dbReference type="Proteomes" id="UP000612362"/>
    </source>
</evidence>
<evidence type="ECO:0000313" key="3">
    <source>
        <dbReference type="EMBL" id="GHO44303.1"/>
    </source>
</evidence>
<comment type="caution">
    <text evidence="3">The sequence shown here is derived from an EMBL/GenBank/DDBJ whole genome shotgun (WGS) entry which is preliminary data.</text>
</comment>
<evidence type="ECO:0000256" key="1">
    <source>
        <dbReference type="SAM" id="Coils"/>
    </source>
</evidence>
<dbReference type="EMBL" id="BNJF01000001">
    <property type="protein sequence ID" value="GHO44303.1"/>
    <property type="molecule type" value="Genomic_DNA"/>
</dbReference>
<keyword evidence="4" id="KW-1185">Reference proteome</keyword>
<dbReference type="InterPro" id="IPR056003">
    <property type="entry name" value="CT398_CC_hairpin"/>
</dbReference>
<protein>
    <recommendedName>
        <fullName evidence="2">CT398-like coiled coil hairpin domain-containing protein</fullName>
    </recommendedName>
</protein>
<accession>A0A8J3I0A6</accession>
<feature type="domain" description="CT398-like coiled coil hairpin" evidence="2">
    <location>
        <begin position="13"/>
        <end position="189"/>
    </location>
</feature>
<dbReference type="AlphaFoldDB" id="A0A8J3I0A6"/>
<sequence>MSTIQLAARLFQLQELDLELDRVNAELQSLQHALQGNYTLRKLGSEQVSAEQQWKASYQAQQDAEWQLEDLNARLREQEQRLARETAANTRDLQAVQLEVQQLQAQQARQEEALRELVDVTEALEETAQRKVNEVQKARDVWMQDNASQIVQQRELEIQSTNLQQRRVQLASLLESALIDRYTRMRRTKQGRAVSRVEQDACQWCRALLAPSELQQARVSVELQVCTNCGRILYYDQH</sequence>
<dbReference type="Gene3D" id="1.10.287.1490">
    <property type="match status" value="1"/>
</dbReference>
<name>A0A8J3I0A6_9CHLR</name>
<keyword evidence="1" id="KW-0175">Coiled coil</keyword>